<dbReference type="AlphaFoldDB" id="Q3APQ6"/>
<evidence type="ECO:0000313" key="2">
    <source>
        <dbReference type="EMBL" id="ABB29019.1"/>
    </source>
</evidence>
<dbReference type="Pfam" id="PF13432">
    <property type="entry name" value="TPR_16"/>
    <property type="match status" value="1"/>
</dbReference>
<dbReference type="Pfam" id="PF13374">
    <property type="entry name" value="TPR_10"/>
    <property type="match status" value="1"/>
</dbReference>
<reference evidence="2" key="1">
    <citation type="submission" date="2005-08" db="EMBL/GenBank/DDBJ databases">
        <title>Complete sequence of Chlorobium chlorochromatii CaD3.</title>
        <authorList>
            <person name="Copeland A."/>
            <person name="Lucas S."/>
            <person name="Lapidus A."/>
            <person name="Barry K."/>
            <person name="Detter J.C."/>
            <person name="Glavina T."/>
            <person name="Hammon N."/>
            <person name="Israni S."/>
            <person name="Pitluck S."/>
            <person name="Bryant D."/>
            <person name="Schmutz J."/>
            <person name="Larimer F."/>
            <person name="Land M."/>
            <person name="Kyrpides N."/>
            <person name="Ivanova N."/>
            <person name="Richardson P."/>
        </authorList>
    </citation>
    <scope>NUCLEOTIDE SEQUENCE [LARGE SCALE GENOMIC DNA]</scope>
    <source>
        <strain evidence="2">CaD3</strain>
    </source>
</reference>
<dbReference type="PANTHER" id="PTHR12558:SF13">
    <property type="entry name" value="CELL DIVISION CYCLE PROTEIN 27 HOMOLOG"/>
    <property type="match status" value="1"/>
</dbReference>
<dbReference type="SMART" id="SM00028">
    <property type="entry name" value="TPR"/>
    <property type="match status" value="10"/>
</dbReference>
<gene>
    <name evidence="2" type="ordered locus">Cag_1768</name>
</gene>
<dbReference type="KEGG" id="cch:Cag_1768"/>
<protein>
    <submittedName>
        <fullName evidence="2">TPR repeat</fullName>
    </submittedName>
</protein>
<proteinExistence type="predicted"/>
<dbReference type="EMBL" id="CP000108">
    <property type="protein sequence ID" value="ABB29019.1"/>
    <property type="molecule type" value="Genomic_DNA"/>
</dbReference>
<dbReference type="Gene3D" id="1.25.40.10">
    <property type="entry name" value="Tetratricopeptide repeat domain"/>
    <property type="match status" value="3"/>
</dbReference>
<dbReference type="STRING" id="340177.Cag_1768"/>
<dbReference type="InterPro" id="IPR011990">
    <property type="entry name" value="TPR-like_helical_dom_sf"/>
</dbReference>
<dbReference type="PROSITE" id="PS50005">
    <property type="entry name" value="TPR"/>
    <property type="match status" value="4"/>
</dbReference>
<accession>Q3APQ6</accession>
<dbReference type="Pfam" id="PF13181">
    <property type="entry name" value="TPR_8"/>
    <property type="match status" value="1"/>
</dbReference>
<evidence type="ECO:0000256" key="1">
    <source>
        <dbReference type="PROSITE-ProRule" id="PRU00339"/>
    </source>
</evidence>
<feature type="repeat" description="TPR" evidence="1">
    <location>
        <begin position="201"/>
        <end position="234"/>
    </location>
</feature>
<feature type="repeat" description="TPR" evidence="1">
    <location>
        <begin position="133"/>
        <end position="166"/>
    </location>
</feature>
<dbReference type="InterPro" id="IPR019734">
    <property type="entry name" value="TPR_rpt"/>
</dbReference>
<dbReference type="Pfam" id="PF14559">
    <property type="entry name" value="TPR_19"/>
    <property type="match status" value="2"/>
</dbReference>
<dbReference type="eggNOG" id="COG0457">
    <property type="taxonomic scope" value="Bacteria"/>
</dbReference>
<keyword evidence="1" id="KW-0802">TPR repeat</keyword>
<dbReference type="SUPFAM" id="SSF48452">
    <property type="entry name" value="TPR-like"/>
    <property type="match status" value="3"/>
</dbReference>
<name>Q3APQ6_CHLCH</name>
<dbReference type="HOGENOM" id="CLU_007251_3_1_10"/>
<feature type="repeat" description="TPR" evidence="1">
    <location>
        <begin position="358"/>
        <end position="391"/>
    </location>
</feature>
<feature type="repeat" description="TPR" evidence="1">
    <location>
        <begin position="427"/>
        <end position="460"/>
    </location>
</feature>
<organism evidence="2">
    <name type="scientific">Chlorobium chlorochromatii (strain CaD3)</name>
    <dbReference type="NCBI Taxonomy" id="340177"/>
    <lineage>
        <taxon>Bacteria</taxon>
        <taxon>Pseudomonadati</taxon>
        <taxon>Chlorobiota</taxon>
        <taxon>Chlorobiia</taxon>
        <taxon>Chlorobiales</taxon>
        <taxon>Chlorobiaceae</taxon>
        <taxon>Chlorobium/Pelodictyon group</taxon>
        <taxon>Chlorobium</taxon>
    </lineage>
</organism>
<sequence length="492" mass="55166">MLMLAGCSSSSSTVSTQKIQAPLPKPLPETVAYELATASLLMAQGEYQQALERYRALLTTESNNAALHHALAKAYTANGEFVAARQHSQQSVTLEGTNVWYLRLLIALTHNESDYAQAVALSKKLVTLEPDNREALTMLAYEHLAARQPNEALEVFQRLLQLDPANAEVLLSSAEVALELGRRSDALRFFNQLLHYGIESDSIHFFIGDLQQQQGLHEAALASYRNALKLNPHLLPAWYRRLELVALSPNLSQSSKPTLFAEELQHFYKQSGTTLEQQLGLLQLFTNRATRNPAFISATQSMIKALQQRYSSHSLVRFTVQIAQGRLFVAQGQHAQAITLLRQALRSPHATRQPNVALDAESTLALAYERSGKVTESIRLYEKMLRRTPNNALLANNLAYLLATQHRELPRALELAKKAVAAEPNNPIYLDTLGWVHFAMQQYEPARELLEKALQGEPNEPEVIEHLIAVYEKLGNQSKVQELQERLRRVCL</sequence>
<dbReference type="PANTHER" id="PTHR12558">
    <property type="entry name" value="CELL DIVISION CYCLE 16,23,27"/>
    <property type="match status" value="1"/>
</dbReference>